<comment type="similarity">
    <text evidence="1">Belongs to the BCAP29/BCAP31 family.</text>
</comment>
<evidence type="ECO:0000256" key="1">
    <source>
        <dbReference type="RuleBase" id="RU367026"/>
    </source>
</evidence>
<dbReference type="PANTHER" id="PTHR12701">
    <property type="entry name" value="BCR-ASSOCIATED PROTEIN, BAP"/>
    <property type="match status" value="1"/>
</dbReference>
<keyword evidence="1" id="KW-0653">Protein transport</keyword>
<dbReference type="EMBL" id="GBEZ01021277">
    <property type="protein sequence ID" value="JAC65460.1"/>
    <property type="molecule type" value="Transcribed_RNA"/>
</dbReference>
<dbReference type="PANTHER" id="PTHR12701:SF20">
    <property type="entry name" value="ENDOPLASMIC RETICULUM TRANSMEMBRANE PROTEIN"/>
    <property type="match status" value="1"/>
</dbReference>
<evidence type="ECO:0000256" key="2">
    <source>
        <dbReference type="SAM" id="MobiDB-lite"/>
    </source>
</evidence>
<comment type="subcellular location">
    <subcellularLocation>
        <location evidence="1">Endoplasmic reticulum membrane</location>
        <topology evidence="1">Multi-pass membrane protein</topology>
    </subcellularLocation>
</comment>
<feature type="non-terminal residue" evidence="3">
    <location>
        <position position="1"/>
    </location>
</feature>
<feature type="transmembrane region" description="Helical" evidence="1">
    <location>
        <begin position="94"/>
        <end position="114"/>
    </location>
</feature>
<comment type="function">
    <text evidence="1">May play a role in anterograde transport of membrane proteins from the endoplasmic reticulum to the Golgi.</text>
</comment>
<keyword evidence="1" id="KW-0931">ER-Golgi transport</keyword>
<comment type="caution">
    <text evidence="1">Lacks conserved residue(s) required for the propagation of feature annotation.</text>
</comment>
<keyword evidence="1" id="KW-0256">Endoplasmic reticulum</keyword>
<keyword evidence="1" id="KW-0813">Transport</keyword>
<reference evidence="3" key="1">
    <citation type="submission" date="2014-05" db="EMBL/GenBank/DDBJ databases">
        <title>The transcriptome of the halophilic microalga Tetraselmis sp. GSL018 isolated from the Great Salt Lake, Utah.</title>
        <authorList>
            <person name="Jinkerson R.E."/>
            <person name="D'Adamo S."/>
            <person name="Posewitz M.C."/>
        </authorList>
    </citation>
    <scope>NUCLEOTIDE SEQUENCE</scope>
    <source>
        <strain evidence="3">GSL018</strain>
    </source>
</reference>
<feature type="transmembrane region" description="Helical" evidence="1">
    <location>
        <begin position="43"/>
        <end position="61"/>
    </location>
</feature>
<dbReference type="InterPro" id="IPR008417">
    <property type="entry name" value="BAP29/BAP31"/>
</dbReference>
<gene>
    <name evidence="3" type="ORF">TSPGSL018_15989</name>
</gene>
<keyword evidence="1" id="KW-0472">Membrane</keyword>
<protein>
    <recommendedName>
        <fullName evidence="1">Endoplasmic reticulum transmembrane protein</fullName>
    </recommendedName>
</protein>
<dbReference type="GO" id="GO:0006886">
    <property type="term" value="P:intracellular protein transport"/>
    <property type="evidence" value="ECO:0007669"/>
    <property type="project" value="UniProtKB-UniRule"/>
</dbReference>
<dbReference type="GO" id="GO:0006888">
    <property type="term" value="P:endoplasmic reticulum to Golgi vesicle-mediated transport"/>
    <property type="evidence" value="ECO:0007669"/>
    <property type="project" value="UniProtKB-UniRule"/>
</dbReference>
<evidence type="ECO:0000313" key="3">
    <source>
        <dbReference type="EMBL" id="JAC65460.1"/>
    </source>
</evidence>
<keyword evidence="1" id="KW-0812">Transmembrane</keyword>
<organism evidence="3">
    <name type="scientific">Tetraselmis sp. GSL018</name>
    <dbReference type="NCBI Taxonomy" id="582737"/>
    <lineage>
        <taxon>Eukaryota</taxon>
        <taxon>Viridiplantae</taxon>
        <taxon>Chlorophyta</taxon>
        <taxon>core chlorophytes</taxon>
        <taxon>Chlorodendrophyceae</taxon>
        <taxon>Chlorodendrales</taxon>
        <taxon>Chlorodendraceae</taxon>
        <taxon>Tetraselmis</taxon>
    </lineage>
</organism>
<keyword evidence="1" id="KW-1133">Transmembrane helix</keyword>
<dbReference type="Gene3D" id="1.20.5.110">
    <property type="match status" value="1"/>
</dbReference>
<feature type="region of interest" description="Disordered" evidence="2">
    <location>
        <begin position="140"/>
        <end position="160"/>
    </location>
</feature>
<dbReference type="GO" id="GO:0005789">
    <property type="term" value="C:endoplasmic reticulum membrane"/>
    <property type="evidence" value="ECO:0007669"/>
    <property type="project" value="UniProtKB-SubCell"/>
</dbReference>
<dbReference type="GO" id="GO:0070973">
    <property type="term" value="P:protein localization to endoplasmic reticulum exit site"/>
    <property type="evidence" value="ECO:0007669"/>
    <property type="project" value="UniProtKB-UniRule"/>
</dbReference>
<proteinExistence type="inferred from homology"/>
<feature type="compositionally biased region" description="Polar residues" evidence="2">
    <location>
        <begin position="143"/>
        <end position="153"/>
    </location>
</feature>
<name>A0A061R435_9CHLO</name>
<sequence>LTAIVGIETLLGLLLSLHSFSPVIAYPALVICRFLGGGPGGKAVIGTVALCLLVLFLGSVNDLRKFQTLARPTNDTQESSLYHSERQARMEVQALLTFICTILIPLLGALVTVVTKHDKLNLSHQAVLKQVKGLQKEYMRATATASDSPSGTASGEEERLRSRVNELRSELDAMGEKLDASEKARKAAEASAEAMKLQAKALEREYDRLMAVKDKAEEDRERLLQQRGDKKGQ</sequence>
<accession>A0A061R435</accession>
<dbReference type="AlphaFoldDB" id="A0A061R435"/>